<dbReference type="CDD" id="cd16936">
    <property type="entry name" value="HATPase_RsbW-like"/>
    <property type="match status" value="1"/>
</dbReference>
<evidence type="ECO:0000259" key="3">
    <source>
        <dbReference type="Pfam" id="PF13581"/>
    </source>
</evidence>
<evidence type="ECO:0000256" key="1">
    <source>
        <dbReference type="ARBA" id="ARBA00022527"/>
    </source>
</evidence>
<dbReference type="InterPro" id="IPR003594">
    <property type="entry name" value="HATPase_dom"/>
</dbReference>
<name>A0A239M0H2_9ACTN</name>
<dbReference type="PANTHER" id="PTHR35526:SF3">
    <property type="entry name" value="ANTI-SIGMA-F FACTOR RSBW"/>
    <property type="match status" value="1"/>
</dbReference>
<evidence type="ECO:0000313" key="4">
    <source>
        <dbReference type="EMBL" id="SNT36246.1"/>
    </source>
</evidence>
<dbReference type="InterPro" id="IPR036890">
    <property type="entry name" value="HATPase_C_sf"/>
</dbReference>
<dbReference type="InterPro" id="IPR050267">
    <property type="entry name" value="Anti-sigma-factor_SerPK"/>
</dbReference>
<organism evidence="4 5">
    <name type="scientific">Actinomadura meyerae</name>
    <dbReference type="NCBI Taxonomy" id="240840"/>
    <lineage>
        <taxon>Bacteria</taxon>
        <taxon>Bacillati</taxon>
        <taxon>Actinomycetota</taxon>
        <taxon>Actinomycetes</taxon>
        <taxon>Streptosporangiales</taxon>
        <taxon>Thermomonosporaceae</taxon>
        <taxon>Actinomadura</taxon>
    </lineage>
</organism>
<dbReference type="Gene3D" id="3.30.565.10">
    <property type="entry name" value="Histidine kinase-like ATPase, C-terminal domain"/>
    <property type="match status" value="1"/>
</dbReference>
<dbReference type="SUPFAM" id="SSF55874">
    <property type="entry name" value="ATPase domain of HSP90 chaperone/DNA topoisomerase II/histidine kinase"/>
    <property type="match status" value="1"/>
</dbReference>
<keyword evidence="4" id="KW-0418">Kinase</keyword>
<evidence type="ECO:0000256" key="2">
    <source>
        <dbReference type="SAM" id="MobiDB-lite"/>
    </source>
</evidence>
<accession>A0A239M0H2</accession>
<feature type="region of interest" description="Disordered" evidence="2">
    <location>
        <begin position="1"/>
        <end position="36"/>
    </location>
</feature>
<reference evidence="4 5" key="1">
    <citation type="submission" date="2017-06" db="EMBL/GenBank/DDBJ databases">
        <authorList>
            <person name="Kim H.J."/>
            <person name="Triplett B.A."/>
        </authorList>
    </citation>
    <scope>NUCLEOTIDE SEQUENCE [LARGE SCALE GENOMIC DNA]</scope>
    <source>
        <strain evidence="4 5">DSM 44715</strain>
    </source>
</reference>
<dbReference type="Proteomes" id="UP000198318">
    <property type="component" value="Unassembled WGS sequence"/>
</dbReference>
<keyword evidence="1" id="KW-0723">Serine/threonine-protein kinase</keyword>
<gene>
    <name evidence="4" type="ORF">SAMN05443665_102560</name>
</gene>
<dbReference type="EMBL" id="FZOR01000025">
    <property type="protein sequence ID" value="SNT36246.1"/>
    <property type="molecule type" value="Genomic_DNA"/>
</dbReference>
<keyword evidence="4" id="KW-0808">Transferase</keyword>
<dbReference type="Pfam" id="PF13581">
    <property type="entry name" value="HATPase_c_2"/>
    <property type="match status" value="1"/>
</dbReference>
<evidence type="ECO:0000313" key="5">
    <source>
        <dbReference type="Proteomes" id="UP000198318"/>
    </source>
</evidence>
<protein>
    <submittedName>
        <fullName evidence="4">Anti-sigma regulatory factor (Ser/Thr protein kinase)</fullName>
    </submittedName>
</protein>
<sequence length="161" mass="17363">MRLMAFGGQAGRRLAAQESGETHGTASGRASAGEGALRLPAEVESVPEGRRWLRDVLEQQFGKGHPKVDDALQSLSEILTNAVLYGTGLHVRVTCKLDGGWAEVAVHNDGRPGGSRPQKQDAAPDAEGGRGLDLVSLFSDQWGITMLPKDDVKVWFRVRFT</sequence>
<proteinExistence type="predicted"/>
<dbReference type="PANTHER" id="PTHR35526">
    <property type="entry name" value="ANTI-SIGMA-F FACTOR RSBW-RELATED"/>
    <property type="match status" value="1"/>
</dbReference>
<dbReference type="AlphaFoldDB" id="A0A239M0H2"/>
<feature type="domain" description="Histidine kinase/HSP90-like ATPase" evidence="3">
    <location>
        <begin position="39"/>
        <end position="141"/>
    </location>
</feature>
<dbReference type="OrthoDB" id="3473697at2"/>
<dbReference type="RefSeq" id="WP_089328384.1">
    <property type="nucleotide sequence ID" value="NZ_FZOR01000025.1"/>
</dbReference>
<dbReference type="GO" id="GO:0004674">
    <property type="term" value="F:protein serine/threonine kinase activity"/>
    <property type="evidence" value="ECO:0007669"/>
    <property type="project" value="UniProtKB-KW"/>
</dbReference>
<feature type="region of interest" description="Disordered" evidence="2">
    <location>
        <begin position="108"/>
        <end position="128"/>
    </location>
</feature>
<keyword evidence="5" id="KW-1185">Reference proteome</keyword>